<dbReference type="PANTHER" id="PTHR33180">
    <property type="entry name" value="PHOTOSYSTEM II CP43 REACTION CENTER PROTEIN"/>
    <property type="match status" value="1"/>
</dbReference>
<protein>
    <submittedName>
        <fullName evidence="2">Uncharacterized protein</fullName>
    </submittedName>
</protein>
<dbReference type="EMBL" id="JACXVP010000001">
    <property type="protein sequence ID" value="KAG5631158.1"/>
    <property type="molecule type" value="Genomic_DNA"/>
</dbReference>
<organism evidence="2 3">
    <name type="scientific">Solanum commersonii</name>
    <name type="common">Commerson's wild potato</name>
    <name type="synonym">Commerson's nightshade</name>
    <dbReference type="NCBI Taxonomy" id="4109"/>
    <lineage>
        <taxon>Eukaryota</taxon>
        <taxon>Viridiplantae</taxon>
        <taxon>Streptophyta</taxon>
        <taxon>Embryophyta</taxon>
        <taxon>Tracheophyta</taxon>
        <taxon>Spermatophyta</taxon>
        <taxon>Magnoliopsida</taxon>
        <taxon>eudicotyledons</taxon>
        <taxon>Gunneridae</taxon>
        <taxon>Pentapetalae</taxon>
        <taxon>asterids</taxon>
        <taxon>lamiids</taxon>
        <taxon>Solanales</taxon>
        <taxon>Solanaceae</taxon>
        <taxon>Solanoideae</taxon>
        <taxon>Solaneae</taxon>
        <taxon>Solanum</taxon>
    </lineage>
</organism>
<comment type="caution">
    <text evidence="2">The sequence shown here is derived from an EMBL/GenBank/DDBJ whole genome shotgun (WGS) entry which is preliminary data.</text>
</comment>
<dbReference type="Proteomes" id="UP000824120">
    <property type="component" value="Chromosome 1"/>
</dbReference>
<proteinExistence type="predicted"/>
<evidence type="ECO:0000313" key="3">
    <source>
        <dbReference type="Proteomes" id="UP000824120"/>
    </source>
</evidence>
<dbReference type="AlphaFoldDB" id="A0A9J6B353"/>
<evidence type="ECO:0000313" key="2">
    <source>
        <dbReference type="EMBL" id="KAG5631158.1"/>
    </source>
</evidence>
<sequence>MPSQNESILRHAKAACLECIMEKTRINIGKIISSEIHMHAKTRVLGDAMKDVELATTASTSDQEEKKQKEAVSTRSIPAEASFPTSAPRPLGSSATSLPPIPSIAFALYEPIIQESLI</sequence>
<dbReference type="OrthoDB" id="1306244at2759"/>
<evidence type="ECO:0000256" key="1">
    <source>
        <dbReference type="SAM" id="MobiDB-lite"/>
    </source>
</evidence>
<accession>A0A9J6B353</accession>
<gene>
    <name evidence="2" type="ORF">H5410_002875</name>
</gene>
<keyword evidence="3" id="KW-1185">Reference proteome</keyword>
<name>A0A9J6B353_SOLCO</name>
<feature type="region of interest" description="Disordered" evidence="1">
    <location>
        <begin position="55"/>
        <end position="95"/>
    </location>
</feature>
<reference evidence="2 3" key="1">
    <citation type="submission" date="2020-09" db="EMBL/GenBank/DDBJ databases">
        <title>De no assembly of potato wild relative species, Solanum commersonii.</title>
        <authorList>
            <person name="Cho K."/>
        </authorList>
    </citation>
    <scope>NUCLEOTIDE SEQUENCE [LARGE SCALE GENOMIC DNA]</scope>
    <source>
        <strain evidence="2">LZ3.2</strain>
        <tissue evidence="2">Leaf</tissue>
    </source>
</reference>
<dbReference type="PANTHER" id="PTHR33180:SF31">
    <property type="entry name" value="POLYPROTEIN PROTEIN"/>
    <property type="match status" value="1"/>
</dbReference>
<feature type="compositionally biased region" description="Basic and acidic residues" evidence="1">
    <location>
        <begin position="63"/>
        <end position="72"/>
    </location>
</feature>